<keyword evidence="3" id="KW-0808">Transferase</keyword>
<dbReference type="InterPro" id="IPR001296">
    <property type="entry name" value="Glyco_trans_1"/>
</dbReference>
<sequence>MKIGIIHGFVGGGGGTEKTLDAIIESLTSTGHTVTLYTISKPSVSFPNVKTVSTLPFHLPAFGLYQRYMESKLVEKAKDDDLVIQASGGLAVPVDENQKLVIYCHHDFQNETKRDTSKYKGMWSWYYKPYYALSKKFLNRISDKNIFLISNSKFIHDSIKEKFSKDSKIIYPPVETQPFQKNTRKTNSAITVSRYSQEKNLEFAVDVFSDVDIDYTIVGNTKTRLNQIYFEKLSAQVKNSKTHLLQNIPRPQVIENLQRSKVYFHASAETFGISVVESIAAGCIPIVPNNSAHRETVPFDQLRYKQDNKQDAQDKIKKALAGDYDKFIPLLQSSLTNYDKNTFKSTFVDVIQEISSTG</sequence>
<organism evidence="3 4">
    <name type="scientific">Nitrosotalea sinensis</name>
    <dbReference type="NCBI Taxonomy" id="1499975"/>
    <lineage>
        <taxon>Archaea</taxon>
        <taxon>Nitrososphaerota</taxon>
        <taxon>Nitrososphaeria</taxon>
        <taxon>Nitrosotaleales</taxon>
        <taxon>Nitrosotaleaceae</taxon>
        <taxon>Nitrosotalea</taxon>
    </lineage>
</organism>
<name>A0A2H1EE63_9ARCH</name>
<dbReference type="Proteomes" id="UP000232412">
    <property type="component" value="Unassembled WGS sequence"/>
</dbReference>
<evidence type="ECO:0000259" key="2">
    <source>
        <dbReference type="Pfam" id="PF13439"/>
    </source>
</evidence>
<accession>A0A2H1EE63</accession>
<dbReference type="InterPro" id="IPR038013">
    <property type="entry name" value="ALG11"/>
</dbReference>
<dbReference type="GO" id="GO:0016020">
    <property type="term" value="C:membrane"/>
    <property type="evidence" value="ECO:0007669"/>
    <property type="project" value="TreeGrafter"/>
</dbReference>
<dbReference type="PANTHER" id="PTHR45919:SF1">
    <property type="entry name" value="GDP-MAN:MAN(3)GLCNAC(2)-PP-DOL ALPHA-1,2-MANNOSYLTRANSFERASE"/>
    <property type="match status" value="1"/>
</dbReference>
<evidence type="ECO:0000313" key="3">
    <source>
        <dbReference type="EMBL" id="SHO42690.1"/>
    </source>
</evidence>
<dbReference type="GO" id="GO:0004377">
    <property type="term" value="F:GDP-Man:Man(3)GlcNAc(2)-PP-Dol alpha-1,2-mannosyltransferase activity"/>
    <property type="evidence" value="ECO:0007669"/>
    <property type="project" value="InterPro"/>
</dbReference>
<protein>
    <submittedName>
        <fullName evidence="3">Glycosyl transferase family protein</fullName>
    </submittedName>
</protein>
<gene>
    <name evidence="3" type="ORF">NSIN_10134</name>
</gene>
<dbReference type="OrthoDB" id="132546at2157"/>
<dbReference type="AlphaFoldDB" id="A0A2H1EE63"/>
<dbReference type="InterPro" id="IPR028098">
    <property type="entry name" value="Glyco_trans_4-like_N"/>
</dbReference>
<keyword evidence="4" id="KW-1185">Reference proteome</keyword>
<dbReference type="Pfam" id="PF00534">
    <property type="entry name" value="Glycos_transf_1"/>
    <property type="match status" value="1"/>
</dbReference>
<evidence type="ECO:0000259" key="1">
    <source>
        <dbReference type="Pfam" id="PF00534"/>
    </source>
</evidence>
<proteinExistence type="predicted"/>
<reference evidence="4" key="1">
    <citation type="submission" date="2016-12" db="EMBL/GenBank/DDBJ databases">
        <authorList>
            <person name="Herbold C."/>
        </authorList>
    </citation>
    <scope>NUCLEOTIDE SEQUENCE [LARGE SCALE GENOMIC DNA]</scope>
</reference>
<dbReference type="GO" id="GO:0006487">
    <property type="term" value="P:protein N-linked glycosylation"/>
    <property type="evidence" value="ECO:0007669"/>
    <property type="project" value="TreeGrafter"/>
</dbReference>
<feature type="domain" description="Glycosyl transferase family 1" evidence="1">
    <location>
        <begin position="178"/>
        <end position="322"/>
    </location>
</feature>
<feature type="domain" description="Glycosyltransferase subfamily 4-like N-terminal" evidence="2">
    <location>
        <begin position="14"/>
        <end position="177"/>
    </location>
</feature>
<dbReference type="SUPFAM" id="SSF53756">
    <property type="entry name" value="UDP-Glycosyltransferase/glycogen phosphorylase"/>
    <property type="match status" value="1"/>
</dbReference>
<dbReference type="EMBL" id="FRFC01000001">
    <property type="protein sequence ID" value="SHO42690.1"/>
    <property type="molecule type" value="Genomic_DNA"/>
</dbReference>
<dbReference type="Pfam" id="PF13439">
    <property type="entry name" value="Glyco_transf_4"/>
    <property type="match status" value="1"/>
</dbReference>
<dbReference type="RefSeq" id="WP_133124019.1">
    <property type="nucleotide sequence ID" value="NZ_FRFC01000001.1"/>
</dbReference>
<dbReference type="PANTHER" id="PTHR45919">
    <property type="entry name" value="GDP-MAN:MAN(3)GLCNAC(2)-PP-DOL ALPHA-1,2-MANNOSYLTRANSFERASE"/>
    <property type="match status" value="1"/>
</dbReference>
<evidence type="ECO:0000313" key="4">
    <source>
        <dbReference type="Proteomes" id="UP000232412"/>
    </source>
</evidence>
<dbReference type="Gene3D" id="3.40.50.2000">
    <property type="entry name" value="Glycogen Phosphorylase B"/>
    <property type="match status" value="2"/>
</dbReference>